<sequence length="282" mass="31510">MDAHQIGPSVPRLDHLNYPARVFSYVRLSIPKDPIEEGVPSEQCGEEVIFGFVRSWSIGSVNPLEVNPIDIVNPILDIYRHVVLDEQEGFQTRDGLPKESLIPIPTLSASFQESTPELFGAPLKLGGWKCGRTSWLNVVPVKIRMPQGSSVSRLESPLFRSTGNFDPPIEISGDEIHQIDAYRRSIPALHALGFDDPDTLAANEFLRTIPVLEVYDGSDSSDSNSLTLKEELAMMAIYTAPFIGRMFAKELDKVLKQEEEERILIRNEKLDAWFKGLPSPPV</sequence>
<dbReference type="AlphaFoldDB" id="A0A0C9YI24"/>
<dbReference type="Proteomes" id="UP000054477">
    <property type="component" value="Unassembled WGS sequence"/>
</dbReference>
<evidence type="ECO:0000313" key="1">
    <source>
        <dbReference type="EMBL" id="KIK07688.1"/>
    </source>
</evidence>
<dbReference type="EMBL" id="KN838546">
    <property type="protein sequence ID" value="KIK07688.1"/>
    <property type="molecule type" value="Genomic_DNA"/>
</dbReference>
<protein>
    <submittedName>
        <fullName evidence="1">Uncharacterized protein</fullName>
    </submittedName>
</protein>
<evidence type="ECO:0000313" key="2">
    <source>
        <dbReference type="Proteomes" id="UP000054477"/>
    </source>
</evidence>
<dbReference type="OrthoDB" id="3045230at2759"/>
<name>A0A0C9YI24_9AGAR</name>
<reference evidence="2" key="2">
    <citation type="submission" date="2015-01" db="EMBL/GenBank/DDBJ databases">
        <title>Evolutionary Origins and Diversification of the Mycorrhizal Mutualists.</title>
        <authorList>
            <consortium name="DOE Joint Genome Institute"/>
            <consortium name="Mycorrhizal Genomics Consortium"/>
            <person name="Kohler A."/>
            <person name="Kuo A."/>
            <person name="Nagy L.G."/>
            <person name="Floudas D."/>
            <person name="Copeland A."/>
            <person name="Barry K.W."/>
            <person name="Cichocki N."/>
            <person name="Veneault-Fourrey C."/>
            <person name="LaButti K."/>
            <person name="Lindquist E.A."/>
            <person name="Lipzen A."/>
            <person name="Lundell T."/>
            <person name="Morin E."/>
            <person name="Murat C."/>
            <person name="Riley R."/>
            <person name="Ohm R."/>
            <person name="Sun H."/>
            <person name="Tunlid A."/>
            <person name="Henrissat B."/>
            <person name="Grigoriev I.V."/>
            <person name="Hibbett D.S."/>
            <person name="Martin F."/>
        </authorList>
    </citation>
    <scope>NUCLEOTIDE SEQUENCE [LARGE SCALE GENOMIC DNA]</scope>
    <source>
        <strain evidence="2">LaAM-08-1</strain>
    </source>
</reference>
<keyword evidence="2" id="KW-1185">Reference proteome</keyword>
<reference evidence="1 2" key="1">
    <citation type="submission" date="2014-04" db="EMBL/GenBank/DDBJ databases">
        <authorList>
            <consortium name="DOE Joint Genome Institute"/>
            <person name="Kuo A."/>
            <person name="Kohler A."/>
            <person name="Nagy L.G."/>
            <person name="Floudas D."/>
            <person name="Copeland A."/>
            <person name="Barry K.W."/>
            <person name="Cichocki N."/>
            <person name="Veneault-Fourrey C."/>
            <person name="LaButti K."/>
            <person name="Lindquist E.A."/>
            <person name="Lipzen A."/>
            <person name="Lundell T."/>
            <person name="Morin E."/>
            <person name="Murat C."/>
            <person name="Sun H."/>
            <person name="Tunlid A."/>
            <person name="Henrissat B."/>
            <person name="Grigoriev I.V."/>
            <person name="Hibbett D.S."/>
            <person name="Martin F."/>
            <person name="Nordberg H.P."/>
            <person name="Cantor M.N."/>
            <person name="Hua S.X."/>
        </authorList>
    </citation>
    <scope>NUCLEOTIDE SEQUENCE [LARGE SCALE GENOMIC DNA]</scope>
    <source>
        <strain evidence="1 2">LaAM-08-1</strain>
    </source>
</reference>
<dbReference type="HOGENOM" id="CLU_933740_0_0_1"/>
<gene>
    <name evidence="1" type="ORF">K443DRAFT_129048</name>
</gene>
<organism evidence="1 2">
    <name type="scientific">Laccaria amethystina LaAM-08-1</name>
    <dbReference type="NCBI Taxonomy" id="1095629"/>
    <lineage>
        <taxon>Eukaryota</taxon>
        <taxon>Fungi</taxon>
        <taxon>Dikarya</taxon>
        <taxon>Basidiomycota</taxon>
        <taxon>Agaricomycotina</taxon>
        <taxon>Agaricomycetes</taxon>
        <taxon>Agaricomycetidae</taxon>
        <taxon>Agaricales</taxon>
        <taxon>Agaricineae</taxon>
        <taxon>Hydnangiaceae</taxon>
        <taxon>Laccaria</taxon>
    </lineage>
</organism>
<proteinExistence type="predicted"/>
<accession>A0A0C9YI24</accession>